<evidence type="ECO:0000313" key="2">
    <source>
        <dbReference type="Proteomes" id="UP001341840"/>
    </source>
</evidence>
<proteinExistence type="predicted"/>
<organism evidence="1 2">
    <name type="scientific">Stylosanthes scabra</name>
    <dbReference type="NCBI Taxonomy" id="79078"/>
    <lineage>
        <taxon>Eukaryota</taxon>
        <taxon>Viridiplantae</taxon>
        <taxon>Streptophyta</taxon>
        <taxon>Embryophyta</taxon>
        <taxon>Tracheophyta</taxon>
        <taxon>Spermatophyta</taxon>
        <taxon>Magnoliopsida</taxon>
        <taxon>eudicotyledons</taxon>
        <taxon>Gunneridae</taxon>
        <taxon>Pentapetalae</taxon>
        <taxon>rosids</taxon>
        <taxon>fabids</taxon>
        <taxon>Fabales</taxon>
        <taxon>Fabaceae</taxon>
        <taxon>Papilionoideae</taxon>
        <taxon>50 kb inversion clade</taxon>
        <taxon>dalbergioids sensu lato</taxon>
        <taxon>Dalbergieae</taxon>
        <taxon>Pterocarpus clade</taxon>
        <taxon>Stylosanthes</taxon>
    </lineage>
</organism>
<sequence>MGSVMHALRLGYAALFGGVGCDGRGREKWVKAKFGGEVAKESARNEKIAKKSLKAPEPMHTHQRSLCVRIAITWASRPSWNRTRCVRS</sequence>
<name>A0ABU6WLM9_9FABA</name>
<keyword evidence="2" id="KW-1185">Reference proteome</keyword>
<comment type="caution">
    <text evidence="1">The sequence shown here is derived from an EMBL/GenBank/DDBJ whole genome shotgun (WGS) entry which is preliminary data.</text>
</comment>
<protein>
    <submittedName>
        <fullName evidence="1">Uncharacterized protein</fullName>
    </submittedName>
</protein>
<gene>
    <name evidence="1" type="ORF">PIB30_069561</name>
</gene>
<accession>A0ABU6WLM9</accession>
<reference evidence="1 2" key="1">
    <citation type="journal article" date="2023" name="Plants (Basel)">
        <title>Bridging the Gap: Combining Genomics and Transcriptomics Approaches to Understand Stylosanthes scabra, an Orphan Legume from the Brazilian Caatinga.</title>
        <authorList>
            <person name="Ferreira-Neto J.R.C."/>
            <person name="da Silva M.D."/>
            <person name="Binneck E."/>
            <person name="de Melo N.F."/>
            <person name="da Silva R.H."/>
            <person name="de Melo A.L.T.M."/>
            <person name="Pandolfi V."/>
            <person name="Bustamante F.O."/>
            <person name="Brasileiro-Vidal A.C."/>
            <person name="Benko-Iseppon A.M."/>
        </authorList>
    </citation>
    <scope>NUCLEOTIDE SEQUENCE [LARGE SCALE GENOMIC DNA]</scope>
    <source>
        <tissue evidence="1">Leaves</tissue>
    </source>
</reference>
<evidence type="ECO:0000313" key="1">
    <source>
        <dbReference type="EMBL" id="MED6186735.1"/>
    </source>
</evidence>
<dbReference type="EMBL" id="JASCZI010182009">
    <property type="protein sequence ID" value="MED6186735.1"/>
    <property type="molecule type" value="Genomic_DNA"/>
</dbReference>
<dbReference type="Proteomes" id="UP001341840">
    <property type="component" value="Unassembled WGS sequence"/>
</dbReference>